<feature type="domain" description="Glutamine amidotransferase" evidence="10">
    <location>
        <begin position="13"/>
        <end position="156"/>
    </location>
</feature>
<dbReference type="GO" id="GO:0000105">
    <property type="term" value="P:L-histidine biosynthetic process"/>
    <property type="evidence" value="ECO:0007669"/>
    <property type="project" value="UniProtKB-UniPathway"/>
</dbReference>
<name>A0A381X503_9ZZZZ</name>
<keyword evidence="7" id="KW-0456">Lyase</keyword>
<evidence type="ECO:0000259" key="10">
    <source>
        <dbReference type="Pfam" id="PF00117"/>
    </source>
</evidence>
<dbReference type="PIRSF" id="PIRSF000495">
    <property type="entry name" value="Amidotransf_hisH"/>
    <property type="match status" value="1"/>
</dbReference>
<keyword evidence="5" id="KW-0315">Glutamine amidotransferase</keyword>
<dbReference type="GO" id="GO:0000107">
    <property type="term" value="F:imidazoleglycerol-phosphate synthase activity"/>
    <property type="evidence" value="ECO:0007669"/>
    <property type="project" value="TreeGrafter"/>
</dbReference>
<dbReference type="UniPathway" id="UPA00031">
    <property type="reaction ID" value="UER00010"/>
</dbReference>
<evidence type="ECO:0000256" key="4">
    <source>
        <dbReference type="ARBA" id="ARBA00022801"/>
    </source>
</evidence>
<organism evidence="11">
    <name type="scientific">marine metagenome</name>
    <dbReference type="NCBI Taxonomy" id="408172"/>
    <lineage>
        <taxon>unclassified sequences</taxon>
        <taxon>metagenomes</taxon>
        <taxon>ecological metagenomes</taxon>
    </lineage>
</organism>
<comment type="catalytic activity">
    <reaction evidence="8">
        <text>5-[(5-phospho-1-deoxy-D-ribulos-1-ylimino)methylamino]-1-(5-phospho-beta-D-ribosyl)imidazole-4-carboxamide + L-glutamine = D-erythro-1-(imidazol-4-yl)glycerol 3-phosphate + 5-amino-1-(5-phospho-beta-D-ribosyl)imidazole-4-carboxamide + L-glutamate + H(+)</text>
        <dbReference type="Rhea" id="RHEA:24793"/>
        <dbReference type="ChEBI" id="CHEBI:15378"/>
        <dbReference type="ChEBI" id="CHEBI:29985"/>
        <dbReference type="ChEBI" id="CHEBI:58278"/>
        <dbReference type="ChEBI" id="CHEBI:58359"/>
        <dbReference type="ChEBI" id="CHEBI:58475"/>
        <dbReference type="ChEBI" id="CHEBI:58525"/>
        <dbReference type="EC" id="4.3.2.10"/>
    </reaction>
</comment>
<dbReference type="InterPro" id="IPR029062">
    <property type="entry name" value="Class_I_gatase-like"/>
</dbReference>
<evidence type="ECO:0000256" key="3">
    <source>
        <dbReference type="ARBA" id="ARBA00022605"/>
    </source>
</evidence>
<evidence type="ECO:0000256" key="7">
    <source>
        <dbReference type="ARBA" id="ARBA00023239"/>
    </source>
</evidence>
<keyword evidence="3" id="KW-0028">Amino-acid biosynthesis</keyword>
<evidence type="ECO:0000256" key="2">
    <source>
        <dbReference type="ARBA" id="ARBA00011152"/>
    </source>
</evidence>
<evidence type="ECO:0000256" key="6">
    <source>
        <dbReference type="ARBA" id="ARBA00023102"/>
    </source>
</evidence>
<dbReference type="InterPro" id="IPR017926">
    <property type="entry name" value="GATASE"/>
</dbReference>
<dbReference type="EMBL" id="UINC01013859">
    <property type="protein sequence ID" value="SVA59561.1"/>
    <property type="molecule type" value="Genomic_DNA"/>
</dbReference>
<keyword evidence="4" id="KW-0378">Hydrolase</keyword>
<dbReference type="Pfam" id="PF00117">
    <property type="entry name" value="GATase"/>
    <property type="match status" value="1"/>
</dbReference>
<reference evidence="11" key="1">
    <citation type="submission" date="2018-05" db="EMBL/GenBank/DDBJ databases">
        <authorList>
            <person name="Lanie J.A."/>
            <person name="Ng W.-L."/>
            <person name="Kazmierczak K.M."/>
            <person name="Andrzejewski T.M."/>
            <person name="Davidsen T.M."/>
            <person name="Wayne K.J."/>
            <person name="Tettelin H."/>
            <person name="Glass J.I."/>
            <person name="Rusch D."/>
            <person name="Podicherti R."/>
            <person name="Tsui H.-C.T."/>
            <person name="Winkler M.E."/>
        </authorList>
    </citation>
    <scope>NUCLEOTIDE SEQUENCE</scope>
</reference>
<dbReference type="PANTHER" id="PTHR42701">
    <property type="entry name" value="IMIDAZOLE GLYCEROL PHOSPHATE SYNTHASE SUBUNIT HISH"/>
    <property type="match status" value="1"/>
</dbReference>
<evidence type="ECO:0000256" key="5">
    <source>
        <dbReference type="ARBA" id="ARBA00022962"/>
    </source>
</evidence>
<sequence length="158" mass="17335">MKKMGLQNMKITVVDYESGNLRSVIQALRYAEIDPIVSGNPDQILSADALILPGVGSGNAAMKALEQKQLTGAIREFIGSGRPFMGICLGLQLLMDITDEGGGVECLSVIRGTVERLPSKYKVPHMGWNQVVINKEHNIMRGINPSAYFYFAHSYYSV</sequence>
<feature type="non-terminal residue" evidence="11">
    <location>
        <position position="158"/>
    </location>
</feature>
<evidence type="ECO:0000313" key="11">
    <source>
        <dbReference type="EMBL" id="SVA59561.1"/>
    </source>
</evidence>
<comment type="catalytic activity">
    <reaction evidence="9">
        <text>L-glutamine + H2O = L-glutamate + NH4(+)</text>
        <dbReference type="Rhea" id="RHEA:15889"/>
        <dbReference type="ChEBI" id="CHEBI:15377"/>
        <dbReference type="ChEBI" id="CHEBI:28938"/>
        <dbReference type="ChEBI" id="CHEBI:29985"/>
        <dbReference type="ChEBI" id="CHEBI:58359"/>
        <dbReference type="EC" id="3.5.1.2"/>
    </reaction>
</comment>
<evidence type="ECO:0000256" key="8">
    <source>
        <dbReference type="ARBA" id="ARBA00047838"/>
    </source>
</evidence>
<comment type="pathway">
    <text evidence="1">Amino-acid biosynthesis; L-histidine biosynthesis; L-histidine from 5-phospho-alpha-D-ribose 1-diphosphate: step 5/9.</text>
</comment>
<protein>
    <recommendedName>
        <fullName evidence="10">Glutamine amidotransferase domain-containing protein</fullName>
    </recommendedName>
</protein>
<evidence type="ECO:0000256" key="9">
    <source>
        <dbReference type="ARBA" id="ARBA00049534"/>
    </source>
</evidence>
<dbReference type="Gene3D" id="3.40.50.880">
    <property type="match status" value="1"/>
</dbReference>
<dbReference type="PROSITE" id="PS51273">
    <property type="entry name" value="GATASE_TYPE_1"/>
    <property type="match status" value="1"/>
</dbReference>
<dbReference type="InterPro" id="IPR010139">
    <property type="entry name" value="Imidazole-glycPsynth_HisH"/>
</dbReference>
<dbReference type="GO" id="GO:0016829">
    <property type="term" value="F:lyase activity"/>
    <property type="evidence" value="ECO:0007669"/>
    <property type="project" value="UniProtKB-KW"/>
</dbReference>
<gene>
    <name evidence="11" type="ORF">METZ01_LOCUS112415</name>
</gene>
<dbReference type="PROSITE" id="PS51274">
    <property type="entry name" value="GATASE_COBBQ"/>
    <property type="match status" value="1"/>
</dbReference>
<dbReference type="AlphaFoldDB" id="A0A381X503"/>
<evidence type="ECO:0000256" key="1">
    <source>
        <dbReference type="ARBA" id="ARBA00005091"/>
    </source>
</evidence>
<dbReference type="SUPFAM" id="SSF52317">
    <property type="entry name" value="Class I glutamine amidotransferase-like"/>
    <property type="match status" value="1"/>
</dbReference>
<dbReference type="GO" id="GO:0004359">
    <property type="term" value="F:glutaminase activity"/>
    <property type="evidence" value="ECO:0007669"/>
    <property type="project" value="UniProtKB-EC"/>
</dbReference>
<dbReference type="NCBIfam" id="TIGR01855">
    <property type="entry name" value="IMP_synth_hisH"/>
    <property type="match status" value="1"/>
</dbReference>
<comment type="subunit">
    <text evidence="2">Heterodimer of HisH and HisF.</text>
</comment>
<dbReference type="PANTHER" id="PTHR42701:SF1">
    <property type="entry name" value="IMIDAZOLE GLYCEROL PHOSPHATE SYNTHASE SUBUNIT HISH"/>
    <property type="match status" value="1"/>
</dbReference>
<accession>A0A381X503</accession>
<keyword evidence="6" id="KW-0368">Histidine biosynthesis</keyword>
<proteinExistence type="predicted"/>